<evidence type="ECO:0000256" key="7">
    <source>
        <dbReference type="SAM" id="MobiDB-lite"/>
    </source>
</evidence>
<evidence type="ECO:0000256" key="1">
    <source>
        <dbReference type="ARBA" id="ARBA00004127"/>
    </source>
</evidence>
<name>A0A0D1ZV16_EXOME</name>
<proteinExistence type="inferred from homology"/>
<evidence type="ECO:0000259" key="9">
    <source>
        <dbReference type="PROSITE" id="PS50850"/>
    </source>
</evidence>
<feature type="transmembrane region" description="Helical" evidence="8">
    <location>
        <begin position="92"/>
        <end position="119"/>
    </location>
</feature>
<evidence type="ECO:0000256" key="3">
    <source>
        <dbReference type="ARBA" id="ARBA00022448"/>
    </source>
</evidence>
<dbReference type="RefSeq" id="XP_016222237.1">
    <property type="nucleotide sequence ID" value="XM_016369944.1"/>
</dbReference>
<dbReference type="FunFam" id="1.20.1250.20:FF:000286">
    <property type="entry name" value="MFS efflux transporter"/>
    <property type="match status" value="1"/>
</dbReference>
<feature type="transmembrane region" description="Helical" evidence="8">
    <location>
        <begin position="125"/>
        <end position="147"/>
    </location>
</feature>
<dbReference type="FunFam" id="1.20.1250.20:FF:000308">
    <property type="entry name" value="MFS efflux transporter"/>
    <property type="match status" value="1"/>
</dbReference>
<feature type="transmembrane region" description="Helical" evidence="8">
    <location>
        <begin position="366"/>
        <end position="385"/>
    </location>
</feature>
<dbReference type="GeneID" id="27323140"/>
<feature type="transmembrane region" description="Helical" evidence="8">
    <location>
        <begin position="300"/>
        <end position="327"/>
    </location>
</feature>
<evidence type="ECO:0000256" key="4">
    <source>
        <dbReference type="ARBA" id="ARBA00022692"/>
    </source>
</evidence>
<dbReference type="Proteomes" id="UP000054302">
    <property type="component" value="Unassembled WGS sequence"/>
</dbReference>
<comment type="subcellular location">
    <subcellularLocation>
        <location evidence="1">Endomembrane system</location>
        <topology evidence="1">Multi-pass membrane protein</topology>
    </subcellularLocation>
</comment>
<gene>
    <name evidence="10" type="ORF">PV10_05295</name>
</gene>
<feature type="transmembrane region" description="Helical" evidence="8">
    <location>
        <begin position="248"/>
        <end position="270"/>
    </location>
</feature>
<keyword evidence="3" id="KW-0813">Transport</keyword>
<dbReference type="GO" id="GO:0012505">
    <property type="term" value="C:endomembrane system"/>
    <property type="evidence" value="ECO:0007669"/>
    <property type="project" value="UniProtKB-SubCell"/>
</dbReference>
<dbReference type="VEuPathDB" id="FungiDB:PV10_05295"/>
<comment type="similarity">
    <text evidence="2">Belongs to the major facilitator superfamily.</text>
</comment>
<dbReference type="EMBL" id="KN847523">
    <property type="protein sequence ID" value="KIV90663.1"/>
    <property type="molecule type" value="Genomic_DNA"/>
</dbReference>
<feature type="transmembrane region" description="Helical" evidence="8">
    <location>
        <begin position="426"/>
        <end position="449"/>
    </location>
</feature>
<protein>
    <recommendedName>
        <fullName evidence="9">Major facilitator superfamily (MFS) profile domain-containing protein</fullName>
    </recommendedName>
</protein>
<dbReference type="InterPro" id="IPR011701">
    <property type="entry name" value="MFS"/>
</dbReference>
<evidence type="ECO:0000313" key="10">
    <source>
        <dbReference type="EMBL" id="KIV90663.1"/>
    </source>
</evidence>
<feature type="transmembrane region" description="Helical" evidence="8">
    <location>
        <begin position="181"/>
        <end position="206"/>
    </location>
</feature>
<dbReference type="InterPro" id="IPR051788">
    <property type="entry name" value="MFS_Transporter"/>
</dbReference>
<dbReference type="GO" id="GO:0022857">
    <property type="term" value="F:transmembrane transporter activity"/>
    <property type="evidence" value="ECO:0007669"/>
    <property type="project" value="InterPro"/>
</dbReference>
<feature type="transmembrane region" description="Helical" evidence="8">
    <location>
        <begin position="339"/>
        <end position="359"/>
    </location>
</feature>
<dbReference type="InterPro" id="IPR036259">
    <property type="entry name" value="MFS_trans_sf"/>
</dbReference>
<keyword evidence="4 8" id="KW-0812">Transmembrane</keyword>
<evidence type="ECO:0000313" key="11">
    <source>
        <dbReference type="Proteomes" id="UP000054302"/>
    </source>
</evidence>
<evidence type="ECO:0000256" key="6">
    <source>
        <dbReference type="ARBA" id="ARBA00023136"/>
    </source>
</evidence>
<sequence>MALGTDNVPSRQDMSPALGEDPVTGPAEGGPSSPSKNTTHLVKRIFGSSKQSDTTQNANIDIDIDIETLEMRSGAADSPVHIQRWNEPKGNIARLGFSFFSFGIAGMNDAAVGALIPYLEEYYNLNYTLVSLIFLTPFVGYSTAAFINATIHTKFGQRGIALAAPLCHIITYLVICLHPPFPVVVVINILSGFGNGLTDACFSAWVGSMESANSVQGLLHSCYSMGALFAPLIATSMIVRAHLPWYNFYYVMASVAASVVEWVGLSWAFWKKTGQQYQKDHPRDSNATGSRTREALKSRVTWICMLYLLMYMGVEVGLGGWVVTFMLRVRDASPYDAGISGTGFWAGMAAGRASLGFVTERYGERLCVSIYLALATALQLVFWLVPQFVVSAVAVALLGFFLGPMFPGGVMMAAKLLPKHIHVSALGFAMALGGTGGTVFPFAIGAIAAKKGVEVLQPIILALIAVIAVLWLSFPRIRKRE</sequence>
<keyword evidence="6 8" id="KW-0472">Membrane</keyword>
<dbReference type="AlphaFoldDB" id="A0A0D1ZV16"/>
<dbReference type="OMA" id="MDKANTI"/>
<accession>A0A0D1ZV16</accession>
<keyword evidence="5 8" id="KW-1133">Transmembrane helix</keyword>
<dbReference type="Pfam" id="PF07690">
    <property type="entry name" value="MFS_1"/>
    <property type="match status" value="1"/>
</dbReference>
<dbReference type="Gene3D" id="1.20.1250.20">
    <property type="entry name" value="MFS general substrate transporter like domains"/>
    <property type="match status" value="2"/>
</dbReference>
<feature type="transmembrane region" description="Helical" evidence="8">
    <location>
        <begin position="218"/>
        <end position="242"/>
    </location>
</feature>
<dbReference type="PANTHER" id="PTHR23514">
    <property type="entry name" value="BYPASS OF STOP CODON PROTEIN 6"/>
    <property type="match status" value="1"/>
</dbReference>
<dbReference type="PROSITE" id="PS50850">
    <property type="entry name" value="MFS"/>
    <property type="match status" value="1"/>
</dbReference>
<feature type="transmembrane region" description="Helical" evidence="8">
    <location>
        <begin position="391"/>
        <end position="414"/>
    </location>
</feature>
<evidence type="ECO:0000256" key="2">
    <source>
        <dbReference type="ARBA" id="ARBA00008335"/>
    </source>
</evidence>
<feature type="domain" description="Major facilitator superfamily (MFS) profile" evidence="9">
    <location>
        <begin position="94"/>
        <end position="480"/>
    </location>
</feature>
<evidence type="ECO:0000256" key="8">
    <source>
        <dbReference type="SAM" id="Phobius"/>
    </source>
</evidence>
<dbReference type="InterPro" id="IPR020846">
    <property type="entry name" value="MFS_dom"/>
</dbReference>
<feature type="region of interest" description="Disordered" evidence="7">
    <location>
        <begin position="1"/>
        <end position="39"/>
    </location>
</feature>
<keyword evidence="11" id="KW-1185">Reference proteome</keyword>
<reference evidence="10 11" key="1">
    <citation type="submission" date="2015-01" db="EMBL/GenBank/DDBJ databases">
        <title>The Genome Sequence of Exophiala mesophila CBS40295.</title>
        <authorList>
            <consortium name="The Broad Institute Genomics Platform"/>
            <person name="Cuomo C."/>
            <person name="de Hoog S."/>
            <person name="Gorbushina A."/>
            <person name="Stielow B."/>
            <person name="Teixiera M."/>
            <person name="Abouelleil A."/>
            <person name="Chapman S.B."/>
            <person name="Priest M."/>
            <person name="Young S.K."/>
            <person name="Wortman J."/>
            <person name="Nusbaum C."/>
            <person name="Birren B."/>
        </authorList>
    </citation>
    <scope>NUCLEOTIDE SEQUENCE [LARGE SCALE GENOMIC DNA]</scope>
    <source>
        <strain evidence="10 11">CBS 40295</strain>
    </source>
</reference>
<dbReference type="PANTHER" id="PTHR23514:SF3">
    <property type="entry name" value="BYPASS OF STOP CODON PROTEIN 6"/>
    <property type="match status" value="1"/>
</dbReference>
<organism evidence="10 11">
    <name type="scientific">Exophiala mesophila</name>
    <name type="common">Black yeast-like fungus</name>
    <dbReference type="NCBI Taxonomy" id="212818"/>
    <lineage>
        <taxon>Eukaryota</taxon>
        <taxon>Fungi</taxon>
        <taxon>Dikarya</taxon>
        <taxon>Ascomycota</taxon>
        <taxon>Pezizomycotina</taxon>
        <taxon>Eurotiomycetes</taxon>
        <taxon>Chaetothyriomycetidae</taxon>
        <taxon>Chaetothyriales</taxon>
        <taxon>Herpotrichiellaceae</taxon>
        <taxon>Exophiala</taxon>
    </lineage>
</organism>
<feature type="transmembrane region" description="Helical" evidence="8">
    <location>
        <begin position="455"/>
        <end position="474"/>
    </location>
</feature>
<feature type="transmembrane region" description="Helical" evidence="8">
    <location>
        <begin position="159"/>
        <end position="175"/>
    </location>
</feature>
<dbReference type="HOGENOM" id="CLU_021993_0_0_1"/>
<dbReference type="SUPFAM" id="SSF103473">
    <property type="entry name" value="MFS general substrate transporter"/>
    <property type="match status" value="1"/>
</dbReference>
<dbReference type="OrthoDB" id="413079at2759"/>
<dbReference type="GO" id="GO:0016020">
    <property type="term" value="C:membrane"/>
    <property type="evidence" value="ECO:0007669"/>
    <property type="project" value="TreeGrafter"/>
</dbReference>
<evidence type="ECO:0000256" key="5">
    <source>
        <dbReference type="ARBA" id="ARBA00022989"/>
    </source>
</evidence>